<sequence length="76" mass="8503">MQSRLCLLFVLLLFFNIDVNSQCAMCKAVVETNLEAGGSIGAGLNTGILYLMAMPYISILLFGFFWYKQNKKSTIQ</sequence>
<keyword evidence="1" id="KW-0472">Membrane</keyword>
<feature type="transmembrane region" description="Helical" evidence="1">
    <location>
        <begin position="47"/>
        <end position="67"/>
    </location>
</feature>
<organism evidence="2">
    <name type="scientific">marine metagenome</name>
    <dbReference type="NCBI Taxonomy" id="408172"/>
    <lineage>
        <taxon>unclassified sequences</taxon>
        <taxon>metagenomes</taxon>
        <taxon>ecological metagenomes</taxon>
    </lineage>
</organism>
<keyword evidence="1" id="KW-1133">Transmembrane helix</keyword>
<name>A0A382RJS0_9ZZZZ</name>
<protein>
    <submittedName>
        <fullName evidence="2">Uncharacterized protein</fullName>
    </submittedName>
</protein>
<dbReference type="EMBL" id="UINC01121971">
    <property type="protein sequence ID" value="SVC97492.1"/>
    <property type="molecule type" value="Genomic_DNA"/>
</dbReference>
<gene>
    <name evidence="2" type="ORF">METZ01_LOCUS350346</name>
</gene>
<dbReference type="AlphaFoldDB" id="A0A382RJS0"/>
<proteinExistence type="predicted"/>
<keyword evidence="1" id="KW-0812">Transmembrane</keyword>
<evidence type="ECO:0000313" key="2">
    <source>
        <dbReference type="EMBL" id="SVC97492.1"/>
    </source>
</evidence>
<evidence type="ECO:0000256" key="1">
    <source>
        <dbReference type="SAM" id="Phobius"/>
    </source>
</evidence>
<reference evidence="2" key="1">
    <citation type="submission" date="2018-05" db="EMBL/GenBank/DDBJ databases">
        <authorList>
            <person name="Lanie J.A."/>
            <person name="Ng W.-L."/>
            <person name="Kazmierczak K.M."/>
            <person name="Andrzejewski T.M."/>
            <person name="Davidsen T.M."/>
            <person name="Wayne K.J."/>
            <person name="Tettelin H."/>
            <person name="Glass J.I."/>
            <person name="Rusch D."/>
            <person name="Podicherti R."/>
            <person name="Tsui H.-C.T."/>
            <person name="Winkler M.E."/>
        </authorList>
    </citation>
    <scope>NUCLEOTIDE SEQUENCE</scope>
</reference>
<accession>A0A382RJS0</accession>